<accession>A0AAD5UWL8</accession>
<protein>
    <submittedName>
        <fullName evidence="1">Uncharacterized protein</fullName>
    </submittedName>
</protein>
<evidence type="ECO:0000313" key="1">
    <source>
        <dbReference type="EMBL" id="KAJ3475993.1"/>
    </source>
</evidence>
<gene>
    <name evidence="1" type="ORF">NLI96_g11462</name>
</gene>
<sequence>MPMARNNAPSVAPKWFHNRYDKDTLVYGRNQSSKSSTLFSTLAPSRSIVGSFLSPMIPILGFAKRRPKTYQIQRTPETFTR</sequence>
<dbReference type="AlphaFoldDB" id="A0AAD5UWL8"/>
<dbReference type="EMBL" id="JANAWD010000768">
    <property type="protein sequence ID" value="KAJ3475993.1"/>
    <property type="molecule type" value="Genomic_DNA"/>
</dbReference>
<evidence type="ECO:0000313" key="2">
    <source>
        <dbReference type="Proteomes" id="UP001212997"/>
    </source>
</evidence>
<name>A0AAD5UWL8_9APHY</name>
<organism evidence="1 2">
    <name type="scientific">Meripilus lineatus</name>
    <dbReference type="NCBI Taxonomy" id="2056292"/>
    <lineage>
        <taxon>Eukaryota</taxon>
        <taxon>Fungi</taxon>
        <taxon>Dikarya</taxon>
        <taxon>Basidiomycota</taxon>
        <taxon>Agaricomycotina</taxon>
        <taxon>Agaricomycetes</taxon>
        <taxon>Polyporales</taxon>
        <taxon>Meripilaceae</taxon>
        <taxon>Meripilus</taxon>
    </lineage>
</organism>
<proteinExistence type="predicted"/>
<keyword evidence="2" id="KW-1185">Reference proteome</keyword>
<dbReference type="Proteomes" id="UP001212997">
    <property type="component" value="Unassembled WGS sequence"/>
</dbReference>
<reference evidence="1" key="1">
    <citation type="submission" date="2022-07" db="EMBL/GenBank/DDBJ databases">
        <title>Genome Sequence of Physisporinus lineatus.</title>
        <authorList>
            <person name="Buettner E."/>
        </authorList>
    </citation>
    <scope>NUCLEOTIDE SEQUENCE</scope>
    <source>
        <strain evidence="1">VT162</strain>
    </source>
</reference>
<comment type="caution">
    <text evidence="1">The sequence shown here is derived from an EMBL/GenBank/DDBJ whole genome shotgun (WGS) entry which is preliminary data.</text>
</comment>